<dbReference type="EMBL" id="CP096983">
    <property type="protein sequence ID" value="URZ12361.1"/>
    <property type="molecule type" value="Genomic_DNA"/>
</dbReference>
<name>A0A1S8MCJ5_9CLOT</name>
<dbReference type="Proteomes" id="UP000190951">
    <property type="component" value="Chromosome"/>
</dbReference>
<dbReference type="PROSITE" id="PS51819">
    <property type="entry name" value="VOC"/>
    <property type="match status" value="1"/>
</dbReference>
<accession>A0A1S8MCJ5</accession>
<sequence length="129" mass="15104">MRIEHVAIWTRDIEKLKEFYIKYFNGTTGEKYINEKKHFESYFIKFDEAARLEIMSMASIPDNLNNTIEQYIGLTHIAISVGSKEKVNEITEKLRQDGYKILGEPRMTGDGYYESIVLDVDNNRVEITE</sequence>
<dbReference type="Gene3D" id="3.10.180.10">
    <property type="entry name" value="2,3-Dihydroxybiphenyl 1,2-Dioxygenase, domain 1"/>
    <property type="match status" value="1"/>
</dbReference>
<dbReference type="KEGG" id="crw:CROST_030830"/>
<dbReference type="PANTHER" id="PTHR36113">
    <property type="entry name" value="LYASE, PUTATIVE-RELATED-RELATED"/>
    <property type="match status" value="1"/>
</dbReference>
<reference evidence="1 2" key="1">
    <citation type="submission" date="2022-04" db="EMBL/GenBank/DDBJ databases">
        <title>Genome sequence of C. roseum typestrain.</title>
        <authorList>
            <person name="Poehlein A."/>
            <person name="Schoch T."/>
            <person name="Duerre P."/>
            <person name="Daniel R."/>
        </authorList>
    </citation>
    <scope>NUCLEOTIDE SEQUENCE [LARGE SCALE GENOMIC DNA]</scope>
    <source>
        <strain evidence="1 2">DSM 7320</strain>
    </source>
</reference>
<dbReference type="InterPro" id="IPR051332">
    <property type="entry name" value="Fosfomycin_Res_Enzymes"/>
</dbReference>
<dbReference type="AlphaFoldDB" id="A0A1S8MCJ5"/>
<protein>
    <submittedName>
        <fullName evidence="1">Uncharacterized protein</fullName>
    </submittedName>
</protein>
<dbReference type="Pfam" id="PF00903">
    <property type="entry name" value="Glyoxalase"/>
    <property type="match status" value="1"/>
</dbReference>
<proteinExistence type="predicted"/>
<dbReference type="STRING" id="84029.CROST_12660"/>
<keyword evidence="2" id="KW-1185">Reference proteome</keyword>
<dbReference type="SUPFAM" id="SSF54593">
    <property type="entry name" value="Glyoxalase/Bleomycin resistance protein/Dihydroxybiphenyl dioxygenase"/>
    <property type="match status" value="1"/>
</dbReference>
<evidence type="ECO:0000313" key="1">
    <source>
        <dbReference type="EMBL" id="URZ12361.1"/>
    </source>
</evidence>
<dbReference type="InterPro" id="IPR037523">
    <property type="entry name" value="VOC_core"/>
</dbReference>
<dbReference type="PANTHER" id="PTHR36113:SF1">
    <property type="entry name" value="GLYOXALASE_BLEOMYCIN RESISTANCE PROTEIN_DIOXYGENASE"/>
    <property type="match status" value="1"/>
</dbReference>
<organism evidence="1 2">
    <name type="scientific">Clostridium felsineum</name>
    <dbReference type="NCBI Taxonomy" id="36839"/>
    <lineage>
        <taxon>Bacteria</taxon>
        <taxon>Bacillati</taxon>
        <taxon>Bacillota</taxon>
        <taxon>Clostridia</taxon>
        <taxon>Eubacteriales</taxon>
        <taxon>Clostridiaceae</taxon>
        <taxon>Clostridium</taxon>
    </lineage>
</organism>
<gene>
    <name evidence="1" type="ORF">CROST_030830</name>
</gene>
<dbReference type="InterPro" id="IPR004360">
    <property type="entry name" value="Glyas_Fos-R_dOase_dom"/>
</dbReference>
<evidence type="ECO:0000313" key="2">
    <source>
        <dbReference type="Proteomes" id="UP000190951"/>
    </source>
</evidence>
<dbReference type="RefSeq" id="WP_077833053.1">
    <property type="nucleotide sequence ID" value="NZ_CP096983.1"/>
</dbReference>
<dbReference type="InterPro" id="IPR029068">
    <property type="entry name" value="Glyas_Bleomycin-R_OHBP_Dase"/>
</dbReference>